<dbReference type="SMART" id="SM00345">
    <property type="entry name" value="HTH_GNTR"/>
    <property type="match status" value="1"/>
</dbReference>
<protein>
    <submittedName>
        <fullName evidence="7">PLP-dependent aminotransferase family protein</fullName>
    </submittedName>
</protein>
<dbReference type="Gene3D" id="3.40.640.10">
    <property type="entry name" value="Type I PLP-dependent aspartate aminotransferase-like (Major domain)"/>
    <property type="match status" value="1"/>
</dbReference>
<dbReference type="InterPro" id="IPR015422">
    <property type="entry name" value="PyrdxlP-dep_Trfase_small"/>
</dbReference>
<keyword evidence="5" id="KW-0804">Transcription</keyword>
<dbReference type="Gene3D" id="1.10.10.10">
    <property type="entry name" value="Winged helix-like DNA-binding domain superfamily/Winged helix DNA-binding domain"/>
    <property type="match status" value="1"/>
</dbReference>
<dbReference type="RefSeq" id="WP_379953907.1">
    <property type="nucleotide sequence ID" value="NZ_JAUYVI010000001.1"/>
</dbReference>
<name>A0ABU0YFL8_9PROT</name>
<feature type="domain" description="HTH gntR-type" evidence="6">
    <location>
        <begin position="11"/>
        <end position="79"/>
    </location>
</feature>
<keyword evidence="8" id="KW-1185">Reference proteome</keyword>
<dbReference type="InterPro" id="IPR015424">
    <property type="entry name" value="PyrdxlP-dep_Trfase"/>
</dbReference>
<dbReference type="SUPFAM" id="SSF53383">
    <property type="entry name" value="PLP-dependent transferases"/>
    <property type="match status" value="1"/>
</dbReference>
<dbReference type="InterPro" id="IPR036390">
    <property type="entry name" value="WH_DNA-bd_sf"/>
</dbReference>
<evidence type="ECO:0000256" key="2">
    <source>
        <dbReference type="ARBA" id="ARBA00022898"/>
    </source>
</evidence>
<evidence type="ECO:0000313" key="7">
    <source>
        <dbReference type="EMBL" id="MDQ7246515.1"/>
    </source>
</evidence>
<dbReference type="CDD" id="cd00609">
    <property type="entry name" value="AAT_like"/>
    <property type="match status" value="1"/>
</dbReference>
<evidence type="ECO:0000259" key="6">
    <source>
        <dbReference type="PROSITE" id="PS50949"/>
    </source>
</evidence>
<proteinExistence type="inferred from homology"/>
<dbReference type="EMBL" id="JAUYVI010000001">
    <property type="protein sequence ID" value="MDQ7246515.1"/>
    <property type="molecule type" value="Genomic_DNA"/>
</dbReference>
<dbReference type="PANTHER" id="PTHR46577">
    <property type="entry name" value="HTH-TYPE TRANSCRIPTIONAL REGULATORY PROTEIN GABR"/>
    <property type="match status" value="1"/>
</dbReference>
<dbReference type="Proteomes" id="UP001230156">
    <property type="component" value="Unassembled WGS sequence"/>
</dbReference>
<reference evidence="8" key="1">
    <citation type="submission" date="2023-08" db="EMBL/GenBank/DDBJ databases">
        <title>Rhodospirillaceae gen. nov., a novel taxon isolated from the Yangtze River Yuezi River estuary sludge.</title>
        <authorList>
            <person name="Ruan L."/>
        </authorList>
    </citation>
    <scope>NUCLEOTIDE SEQUENCE [LARGE SCALE GENOMIC DNA]</scope>
    <source>
        <strain evidence="8">R-7</strain>
    </source>
</reference>
<dbReference type="InterPro" id="IPR036388">
    <property type="entry name" value="WH-like_DNA-bd_sf"/>
</dbReference>
<comment type="similarity">
    <text evidence="1">In the C-terminal section; belongs to the class-I pyridoxal-phosphate-dependent aminotransferase family.</text>
</comment>
<dbReference type="Gene3D" id="3.90.1150.10">
    <property type="entry name" value="Aspartate Aminotransferase, domain 1"/>
    <property type="match status" value="1"/>
</dbReference>
<dbReference type="Pfam" id="PF00392">
    <property type="entry name" value="GntR"/>
    <property type="match status" value="1"/>
</dbReference>
<keyword evidence="3" id="KW-0805">Transcription regulation</keyword>
<dbReference type="InterPro" id="IPR051446">
    <property type="entry name" value="HTH_trans_reg/aminotransferase"/>
</dbReference>
<gene>
    <name evidence="7" type="ORF">Q8A70_02505</name>
</gene>
<evidence type="ECO:0000256" key="3">
    <source>
        <dbReference type="ARBA" id="ARBA00023015"/>
    </source>
</evidence>
<keyword evidence="7" id="KW-0032">Aminotransferase</keyword>
<accession>A0ABU0YFL8</accession>
<organism evidence="7 8">
    <name type="scientific">Dongia sedimenti</name>
    <dbReference type="NCBI Taxonomy" id="3064282"/>
    <lineage>
        <taxon>Bacteria</taxon>
        <taxon>Pseudomonadati</taxon>
        <taxon>Pseudomonadota</taxon>
        <taxon>Alphaproteobacteria</taxon>
        <taxon>Rhodospirillales</taxon>
        <taxon>Dongiaceae</taxon>
        <taxon>Dongia</taxon>
    </lineage>
</organism>
<dbReference type="PROSITE" id="PS50949">
    <property type="entry name" value="HTH_GNTR"/>
    <property type="match status" value="1"/>
</dbReference>
<dbReference type="PANTHER" id="PTHR46577:SF1">
    <property type="entry name" value="HTH-TYPE TRANSCRIPTIONAL REGULATORY PROTEIN GABR"/>
    <property type="match status" value="1"/>
</dbReference>
<keyword evidence="2" id="KW-0663">Pyridoxal phosphate</keyword>
<keyword evidence="4" id="KW-0238">DNA-binding</keyword>
<comment type="caution">
    <text evidence="7">The sequence shown here is derived from an EMBL/GenBank/DDBJ whole genome shotgun (WGS) entry which is preliminary data.</text>
</comment>
<evidence type="ECO:0000256" key="1">
    <source>
        <dbReference type="ARBA" id="ARBA00005384"/>
    </source>
</evidence>
<dbReference type="InterPro" id="IPR015421">
    <property type="entry name" value="PyrdxlP-dep_Trfase_major"/>
</dbReference>
<dbReference type="CDD" id="cd07377">
    <property type="entry name" value="WHTH_GntR"/>
    <property type="match status" value="1"/>
</dbReference>
<dbReference type="GO" id="GO:0008483">
    <property type="term" value="F:transaminase activity"/>
    <property type="evidence" value="ECO:0007669"/>
    <property type="project" value="UniProtKB-KW"/>
</dbReference>
<dbReference type="InterPro" id="IPR004839">
    <property type="entry name" value="Aminotransferase_I/II_large"/>
</dbReference>
<sequence>MWRPEIEQFQGPRYLAIAEALAVDVRGGALNPGDRLPTHRDLAYRLGVTVGTVSRAYAEAERRGLIGGEVGRGTFVRPDARRRKTQAVIDIEAPLGVPQIIDLSVNIPTPMTSAAILAETLTEIVGRPGIARLMDYHPHAGMTAHRAAGAQWLTECGFPIEPDRVIVTAGGQHAMTAALGAITEPGDVVITECLTYPGLRRLADFLRVRLHGVAMDESGIDPEAFETACRNLNPKVFYCVTNLQNPTALVVPVERRRAIAAICQRYGVKIVEDDVYGFLLGQDIPPALSSFAPELGHYFTSLSKSMAPGLRVGYLALPMGSRDDFTQVVRSTTWMATPLTAEIGADWIRNGIGRELADGHRDEAVARQKLARQILAGHDLSNEMRAYHLWMRLPEPWSAEAFALELRMRGVAVTPAGAFATTRNAPSAIRLCLCEPPERAVLERGLNIIASTVRSAPGVSVGADMGVV</sequence>
<evidence type="ECO:0000256" key="4">
    <source>
        <dbReference type="ARBA" id="ARBA00023125"/>
    </source>
</evidence>
<dbReference type="SUPFAM" id="SSF46785">
    <property type="entry name" value="Winged helix' DNA-binding domain"/>
    <property type="match status" value="1"/>
</dbReference>
<dbReference type="InterPro" id="IPR000524">
    <property type="entry name" value="Tscrpt_reg_HTH_GntR"/>
</dbReference>
<dbReference type="Pfam" id="PF00155">
    <property type="entry name" value="Aminotran_1_2"/>
    <property type="match status" value="1"/>
</dbReference>
<evidence type="ECO:0000256" key="5">
    <source>
        <dbReference type="ARBA" id="ARBA00023163"/>
    </source>
</evidence>
<evidence type="ECO:0000313" key="8">
    <source>
        <dbReference type="Proteomes" id="UP001230156"/>
    </source>
</evidence>
<keyword evidence="7" id="KW-0808">Transferase</keyword>